<dbReference type="GO" id="GO:0008483">
    <property type="term" value="F:transaminase activity"/>
    <property type="evidence" value="ECO:0007669"/>
    <property type="project" value="TreeGrafter"/>
</dbReference>
<organism evidence="6 7">
    <name type="scientific">Candidatus Gottesmanbacteria bacterium RBG_16_43_7</name>
    <dbReference type="NCBI Taxonomy" id="1798373"/>
    <lineage>
        <taxon>Bacteria</taxon>
        <taxon>Candidatus Gottesmaniibacteriota</taxon>
    </lineage>
</organism>
<evidence type="ECO:0008006" key="8">
    <source>
        <dbReference type="Google" id="ProtNLM"/>
    </source>
</evidence>
<dbReference type="CDD" id="cd00616">
    <property type="entry name" value="AHBA_syn"/>
    <property type="match status" value="1"/>
</dbReference>
<protein>
    <recommendedName>
        <fullName evidence="8">Erythromycin biosynthesis sensory transduction protein eryC1</fullName>
    </recommendedName>
</protein>
<proteinExistence type="inferred from homology"/>
<evidence type="ECO:0000256" key="3">
    <source>
        <dbReference type="PIRSR" id="PIRSR000390-1"/>
    </source>
</evidence>
<dbReference type="AlphaFoldDB" id="A0A1F5ZBJ3"/>
<dbReference type="GO" id="GO:0030170">
    <property type="term" value="F:pyridoxal phosphate binding"/>
    <property type="evidence" value="ECO:0007669"/>
    <property type="project" value="TreeGrafter"/>
</dbReference>
<name>A0A1F5ZBJ3_9BACT</name>
<dbReference type="SUPFAM" id="SSF53383">
    <property type="entry name" value="PLP-dependent transferases"/>
    <property type="match status" value="1"/>
</dbReference>
<evidence type="ECO:0000313" key="6">
    <source>
        <dbReference type="EMBL" id="OGG09735.1"/>
    </source>
</evidence>
<evidence type="ECO:0000256" key="1">
    <source>
        <dbReference type="ARBA" id="ARBA00022898"/>
    </source>
</evidence>
<feature type="modified residue" description="N6-(pyridoxal phosphate)lysine" evidence="4">
    <location>
        <position position="195"/>
    </location>
</feature>
<dbReference type="InterPro" id="IPR015422">
    <property type="entry name" value="PyrdxlP-dep_Trfase_small"/>
</dbReference>
<dbReference type="Pfam" id="PF01041">
    <property type="entry name" value="DegT_DnrJ_EryC1"/>
    <property type="match status" value="1"/>
</dbReference>
<evidence type="ECO:0000256" key="4">
    <source>
        <dbReference type="PIRSR" id="PIRSR000390-2"/>
    </source>
</evidence>
<reference evidence="6 7" key="1">
    <citation type="journal article" date="2016" name="Nat. Commun.">
        <title>Thousands of microbial genomes shed light on interconnected biogeochemical processes in an aquifer system.</title>
        <authorList>
            <person name="Anantharaman K."/>
            <person name="Brown C.T."/>
            <person name="Hug L.A."/>
            <person name="Sharon I."/>
            <person name="Castelle C.J."/>
            <person name="Probst A.J."/>
            <person name="Thomas B.C."/>
            <person name="Singh A."/>
            <person name="Wilkins M.J."/>
            <person name="Karaoz U."/>
            <person name="Brodie E.L."/>
            <person name="Williams K.H."/>
            <person name="Hubbard S.S."/>
            <person name="Banfield J.F."/>
        </authorList>
    </citation>
    <scope>NUCLEOTIDE SEQUENCE [LARGE SCALE GENOMIC DNA]</scope>
</reference>
<dbReference type="Gene3D" id="3.40.640.10">
    <property type="entry name" value="Type I PLP-dependent aspartate aminotransferase-like (Major domain)"/>
    <property type="match status" value="1"/>
</dbReference>
<dbReference type="Proteomes" id="UP000176854">
    <property type="component" value="Unassembled WGS sequence"/>
</dbReference>
<dbReference type="InterPro" id="IPR000653">
    <property type="entry name" value="DegT/StrS_aminotransferase"/>
</dbReference>
<accession>A0A1F5ZBJ3</accession>
<evidence type="ECO:0000256" key="5">
    <source>
        <dbReference type="RuleBase" id="RU004508"/>
    </source>
</evidence>
<dbReference type="EMBL" id="MFJC01000016">
    <property type="protein sequence ID" value="OGG09735.1"/>
    <property type="molecule type" value="Genomic_DNA"/>
</dbReference>
<dbReference type="InterPro" id="IPR015421">
    <property type="entry name" value="PyrdxlP-dep_Trfase_major"/>
</dbReference>
<comment type="similarity">
    <text evidence="2 5">Belongs to the DegT/DnrJ/EryC1 family.</text>
</comment>
<evidence type="ECO:0000313" key="7">
    <source>
        <dbReference type="Proteomes" id="UP000176854"/>
    </source>
</evidence>
<dbReference type="Gene3D" id="3.90.1150.10">
    <property type="entry name" value="Aspartate Aminotransferase, domain 1"/>
    <property type="match status" value="1"/>
</dbReference>
<dbReference type="PIRSF" id="PIRSF000390">
    <property type="entry name" value="PLP_StrS"/>
    <property type="match status" value="1"/>
</dbReference>
<dbReference type="GO" id="GO:0000271">
    <property type="term" value="P:polysaccharide biosynthetic process"/>
    <property type="evidence" value="ECO:0007669"/>
    <property type="project" value="TreeGrafter"/>
</dbReference>
<dbReference type="PANTHER" id="PTHR30244:SF36">
    <property type="entry name" value="3-OXO-GLUCOSE-6-PHOSPHATE:GLUTAMATE AMINOTRANSFERASE"/>
    <property type="match status" value="1"/>
</dbReference>
<gene>
    <name evidence="6" type="ORF">A2154_00015</name>
</gene>
<comment type="caution">
    <text evidence="6">The sequence shown here is derived from an EMBL/GenBank/DDBJ whole genome shotgun (WGS) entry which is preliminary data.</text>
</comment>
<sequence>MIVPFFDLTRQYKSIHTEIDFAIRKTLQKGDFTLGNEVGVFEREFADYLGADFAVGVGSGTDALTMSMKALDLGAGDEVILPANAYPSAFGIAISGVKIRLVDCDENGLMDVNQLERVTTDNTAAIVPVHLYGLPADLLTMDRFIDSRKKKIYIVEDAAQAHGARIKDSRTQNSNRWLFAGTYGHIGVFSFYPTKNLGAYGDGGMLVTGDYKLDKKLRQLRQYGEKERYQSIRVSGVSRLDEIQAAILRVKLRHLDEWNRRREELYRYYTEKLEGIVDIKIINNSKFKISPFAKATEDKQNAKLKFKKQNYETKPCYHLFVIRTKKRDQLKEYLARRGIGTAIHYPVPVHLTAAFRYLGYKRGDFPIAERLSEEVLSLPLYPQLTDPEVSEVIKQIRKYYR</sequence>
<dbReference type="PANTHER" id="PTHR30244">
    <property type="entry name" value="TRANSAMINASE"/>
    <property type="match status" value="1"/>
</dbReference>
<dbReference type="InterPro" id="IPR015424">
    <property type="entry name" value="PyrdxlP-dep_Trfase"/>
</dbReference>
<keyword evidence="1 4" id="KW-0663">Pyridoxal phosphate</keyword>
<evidence type="ECO:0000256" key="2">
    <source>
        <dbReference type="ARBA" id="ARBA00037999"/>
    </source>
</evidence>
<dbReference type="STRING" id="1798373.A2154_00015"/>
<feature type="active site" description="Proton acceptor" evidence="3">
    <location>
        <position position="195"/>
    </location>
</feature>